<feature type="non-terminal residue" evidence="2">
    <location>
        <position position="98"/>
    </location>
</feature>
<evidence type="ECO:0008006" key="4">
    <source>
        <dbReference type="Google" id="ProtNLM"/>
    </source>
</evidence>
<accession>A0A1W9S1V9</accession>
<evidence type="ECO:0000313" key="2">
    <source>
        <dbReference type="EMBL" id="OQX90280.1"/>
    </source>
</evidence>
<proteinExistence type="predicted"/>
<sequence>MSITLFPLIPLVFILIIFSSAIFLTLYLYLRRFSEARRIMLILLILRTMVILSLMLIFIGLSLHFTYSSKKIRPLVVILDISPSMNYLLEVEGKTRFE</sequence>
<dbReference type="AlphaFoldDB" id="A0A1W9S1V9"/>
<feature type="transmembrane region" description="Helical" evidence="1">
    <location>
        <begin position="41"/>
        <end position="65"/>
    </location>
</feature>
<name>A0A1W9S1V9_9BACT</name>
<comment type="caution">
    <text evidence="2">The sequence shown here is derived from an EMBL/GenBank/DDBJ whole genome shotgun (WGS) entry which is preliminary data.</text>
</comment>
<evidence type="ECO:0000256" key="1">
    <source>
        <dbReference type="SAM" id="Phobius"/>
    </source>
</evidence>
<organism evidence="2 3">
    <name type="scientific">Candidatus Coatesbacteria bacterium 4484_99</name>
    <dbReference type="NCBI Taxonomy" id="1970774"/>
    <lineage>
        <taxon>Bacteria</taxon>
        <taxon>Candidatus Coatesiibacteriota</taxon>
    </lineage>
</organism>
<dbReference type="EMBL" id="NATQ01000076">
    <property type="protein sequence ID" value="OQX90280.1"/>
    <property type="molecule type" value="Genomic_DNA"/>
</dbReference>
<protein>
    <recommendedName>
        <fullName evidence="4">Aerotolerance regulator N-terminal domain-containing protein</fullName>
    </recommendedName>
</protein>
<dbReference type="Proteomes" id="UP000192611">
    <property type="component" value="Unassembled WGS sequence"/>
</dbReference>
<keyword evidence="1" id="KW-1133">Transmembrane helix</keyword>
<gene>
    <name evidence="2" type="ORF">B6D57_03940</name>
</gene>
<reference evidence="3" key="1">
    <citation type="submission" date="2017-03" db="EMBL/GenBank/DDBJ databases">
        <title>Novel pathways for hydrocarbon cycling and metabolic interdependencies in hydrothermal sediment communities.</title>
        <authorList>
            <person name="Dombrowski N."/>
            <person name="Seitz K."/>
            <person name="Teske A."/>
            <person name="Baker B."/>
        </authorList>
    </citation>
    <scope>NUCLEOTIDE SEQUENCE [LARGE SCALE GENOMIC DNA]</scope>
</reference>
<keyword evidence="1" id="KW-0472">Membrane</keyword>
<keyword evidence="1" id="KW-0812">Transmembrane</keyword>
<evidence type="ECO:0000313" key="3">
    <source>
        <dbReference type="Proteomes" id="UP000192611"/>
    </source>
</evidence>
<feature type="transmembrane region" description="Helical" evidence="1">
    <location>
        <begin position="6"/>
        <end position="29"/>
    </location>
</feature>